<proteinExistence type="predicted"/>
<sequence>MSGHDDGSPGTPRTAGGPEPARTPPAGPTGPTIPGAATVWDGPTRSGGSGSGGPADPEGSSANAAGSPPRPSDDGGATTPGDVVGPADVTGPGEVAHPGDGTGPGDGATPRPRRILPPPGPAARTAVPGTAAPSGPVPGPVTGPGSAPTPGGTPRATDAAQPNLVPHQRSGDDTRMVVLLVEDDAADALLVEELLTEGDVEFDVRWVRTLADATGQLATGVDCVLLDLGLPDTAGFEGLRHLLRLDPHVAVLVLTGLADAHRGAEAVRHGAQDYLVKHEVDASLLTRAIRYAVERKRADESQRRLVESELRAQENARLERGLLPTPLLDGSDLAFQARYRPGRSRTLLGGDFYDAVRTDDGTVHVVIGDVCGHGPDEAALGVCLRIAWRTLIFTGSQGGELLATLERILEHERSGDEVFVTLCTLAIRPDGRSALVHSAGHPSPLLLGVDGGPADLLPADAGGPALGLLPGGDWPGVEVPLGASWRLMLFTDGLIEGRTGPGSSYRLGQEGLVELLREPEFGALAPIEGPPDAGAIDRLIARVERINDGPLTDDVAVLLLGRDGDGSRIGP</sequence>
<dbReference type="AlphaFoldDB" id="A0A853A0A5"/>
<feature type="compositionally biased region" description="Low complexity" evidence="3">
    <location>
        <begin position="122"/>
        <end position="134"/>
    </location>
</feature>
<dbReference type="InterPro" id="IPR052016">
    <property type="entry name" value="Bact_Sigma-Reg"/>
</dbReference>
<evidence type="ECO:0000256" key="2">
    <source>
        <dbReference type="PROSITE-ProRule" id="PRU00169"/>
    </source>
</evidence>
<dbReference type="SMART" id="SM00448">
    <property type="entry name" value="REC"/>
    <property type="match status" value="1"/>
</dbReference>
<dbReference type="SMART" id="SM00331">
    <property type="entry name" value="PP2C_SIG"/>
    <property type="match status" value="1"/>
</dbReference>
<dbReference type="InterPro" id="IPR036457">
    <property type="entry name" value="PPM-type-like_dom_sf"/>
</dbReference>
<keyword evidence="6" id="KW-1185">Reference proteome</keyword>
<feature type="region of interest" description="Disordered" evidence="3">
    <location>
        <begin position="1"/>
        <end position="170"/>
    </location>
</feature>
<dbReference type="Pfam" id="PF00072">
    <property type="entry name" value="Response_reg"/>
    <property type="match status" value="1"/>
</dbReference>
<dbReference type="Gene3D" id="3.40.50.2300">
    <property type="match status" value="1"/>
</dbReference>
<dbReference type="Proteomes" id="UP000567795">
    <property type="component" value="Unassembled WGS sequence"/>
</dbReference>
<dbReference type="SUPFAM" id="SSF52172">
    <property type="entry name" value="CheY-like"/>
    <property type="match status" value="1"/>
</dbReference>
<dbReference type="InterPro" id="IPR001932">
    <property type="entry name" value="PPM-type_phosphatase-like_dom"/>
</dbReference>
<dbReference type="GO" id="GO:0016791">
    <property type="term" value="F:phosphatase activity"/>
    <property type="evidence" value="ECO:0007669"/>
    <property type="project" value="TreeGrafter"/>
</dbReference>
<dbReference type="PROSITE" id="PS50110">
    <property type="entry name" value="RESPONSE_REGULATORY"/>
    <property type="match status" value="1"/>
</dbReference>
<dbReference type="EMBL" id="JACBZD010000002">
    <property type="protein sequence ID" value="NYI07547.1"/>
    <property type="molecule type" value="Genomic_DNA"/>
</dbReference>
<evidence type="ECO:0000256" key="1">
    <source>
        <dbReference type="ARBA" id="ARBA00022801"/>
    </source>
</evidence>
<name>A0A853A0A5_9ACTN</name>
<feature type="compositionally biased region" description="Low complexity" evidence="3">
    <location>
        <begin position="29"/>
        <end position="44"/>
    </location>
</feature>
<dbReference type="PANTHER" id="PTHR43156:SF2">
    <property type="entry name" value="STAGE II SPORULATION PROTEIN E"/>
    <property type="match status" value="1"/>
</dbReference>
<evidence type="ECO:0000313" key="5">
    <source>
        <dbReference type="EMBL" id="NYI07547.1"/>
    </source>
</evidence>
<dbReference type="CDD" id="cd00156">
    <property type="entry name" value="REC"/>
    <property type="match status" value="1"/>
</dbReference>
<comment type="caution">
    <text evidence="5">The sequence shown here is derived from an EMBL/GenBank/DDBJ whole genome shotgun (WGS) entry which is preliminary data.</text>
</comment>
<feature type="compositionally biased region" description="Low complexity" evidence="3">
    <location>
        <begin position="143"/>
        <end position="160"/>
    </location>
</feature>
<evidence type="ECO:0000259" key="4">
    <source>
        <dbReference type="PROSITE" id="PS50110"/>
    </source>
</evidence>
<dbReference type="GO" id="GO:0000160">
    <property type="term" value="P:phosphorelay signal transduction system"/>
    <property type="evidence" value="ECO:0007669"/>
    <property type="project" value="InterPro"/>
</dbReference>
<keyword evidence="1" id="KW-0378">Hydrolase</keyword>
<dbReference type="InterPro" id="IPR011006">
    <property type="entry name" value="CheY-like_superfamily"/>
</dbReference>
<organism evidence="5 6">
    <name type="scientific">Allostreptomyces psammosilenae</name>
    <dbReference type="NCBI Taxonomy" id="1892865"/>
    <lineage>
        <taxon>Bacteria</taxon>
        <taxon>Bacillati</taxon>
        <taxon>Actinomycetota</taxon>
        <taxon>Actinomycetes</taxon>
        <taxon>Kitasatosporales</taxon>
        <taxon>Streptomycetaceae</taxon>
        <taxon>Allostreptomyces</taxon>
    </lineage>
</organism>
<reference evidence="5 6" key="1">
    <citation type="submission" date="2020-07" db="EMBL/GenBank/DDBJ databases">
        <title>Sequencing the genomes of 1000 actinobacteria strains.</title>
        <authorList>
            <person name="Klenk H.-P."/>
        </authorList>
    </citation>
    <scope>NUCLEOTIDE SEQUENCE [LARGE SCALE GENOMIC DNA]</scope>
    <source>
        <strain evidence="5 6">DSM 42178</strain>
    </source>
</reference>
<feature type="modified residue" description="4-aspartylphosphate" evidence="2">
    <location>
        <position position="227"/>
    </location>
</feature>
<evidence type="ECO:0000256" key="3">
    <source>
        <dbReference type="SAM" id="MobiDB-lite"/>
    </source>
</evidence>
<protein>
    <submittedName>
        <fullName evidence="5">Serine phosphatase RsbU (Regulator of sigma subunit)</fullName>
    </submittedName>
</protein>
<dbReference type="Pfam" id="PF07228">
    <property type="entry name" value="SpoIIE"/>
    <property type="match status" value="1"/>
</dbReference>
<gene>
    <name evidence="5" type="ORF">FHU37_004576</name>
</gene>
<feature type="domain" description="Response regulatory" evidence="4">
    <location>
        <begin position="177"/>
        <end position="292"/>
    </location>
</feature>
<evidence type="ECO:0000313" key="6">
    <source>
        <dbReference type="Proteomes" id="UP000567795"/>
    </source>
</evidence>
<dbReference type="Gene3D" id="3.60.40.10">
    <property type="entry name" value="PPM-type phosphatase domain"/>
    <property type="match status" value="1"/>
</dbReference>
<dbReference type="PANTHER" id="PTHR43156">
    <property type="entry name" value="STAGE II SPORULATION PROTEIN E-RELATED"/>
    <property type="match status" value="1"/>
</dbReference>
<accession>A0A853A0A5</accession>
<keyword evidence="2" id="KW-0597">Phosphoprotein</keyword>
<dbReference type="InterPro" id="IPR001789">
    <property type="entry name" value="Sig_transdc_resp-reg_receiver"/>
</dbReference>